<proteinExistence type="predicted"/>
<dbReference type="eggNOG" id="ENOG502SGRW">
    <property type="taxonomic scope" value="Eukaryota"/>
</dbReference>
<evidence type="ECO:0000313" key="2">
    <source>
        <dbReference type="EnsemblProtists" id="PYU1_T006624"/>
    </source>
</evidence>
<dbReference type="AlphaFoldDB" id="K3WNT2"/>
<accession>K3WNT2</accession>
<evidence type="ECO:0000256" key="1">
    <source>
        <dbReference type="SAM" id="MobiDB-lite"/>
    </source>
</evidence>
<dbReference type="EMBL" id="GL376635">
    <property type="status" value="NOT_ANNOTATED_CDS"/>
    <property type="molecule type" value="Genomic_DNA"/>
</dbReference>
<dbReference type="Proteomes" id="UP000019132">
    <property type="component" value="Unassembled WGS sequence"/>
</dbReference>
<dbReference type="EnsemblProtists" id="PYU1_T006624">
    <property type="protein sequence ID" value="PYU1_T006624"/>
    <property type="gene ID" value="PYU1_G006612"/>
</dbReference>
<feature type="compositionally biased region" description="Basic and acidic residues" evidence="1">
    <location>
        <begin position="82"/>
        <end position="92"/>
    </location>
</feature>
<reference evidence="2" key="3">
    <citation type="submission" date="2015-02" db="UniProtKB">
        <authorList>
            <consortium name="EnsemblProtists"/>
        </authorList>
    </citation>
    <scope>IDENTIFICATION</scope>
    <source>
        <strain evidence="2">DAOM BR144</strain>
    </source>
</reference>
<sequence length="241" mass="27067">MTGTHDEEDLQFRCVRHPSGLSMLVPIEKVIPTPAQPHTRHDAKTTCRYASKRCSAPRTTKRNGELHSFCEWHRAKANQNQRRLESKKKLQRDACSSLSTASSPSSSQASSPAAAVTKGARRFSPYDFKTTPTARTLTQKLQRSPQDDYDDIQYPLLSALDPFEPIGIHDHSAWAAVHMPYRTDGETVNTPVYHQQPQYHQYVPHTHTTAHLAPYQPLPLEWELVGDLVGTSVAFASTLQL</sequence>
<dbReference type="HOGENOM" id="CLU_1079571_0_0_1"/>
<evidence type="ECO:0000313" key="3">
    <source>
        <dbReference type="Proteomes" id="UP000019132"/>
    </source>
</evidence>
<name>K3WNT2_GLOUD</name>
<feature type="compositionally biased region" description="Polar residues" evidence="1">
    <location>
        <begin position="130"/>
        <end position="144"/>
    </location>
</feature>
<feature type="compositionally biased region" description="Low complexity" evidence="1">
    <location>
        <begin position="94"/>
        <end position="115"/>
    </location>
</feature>
<reference evidence="3" key="2">
    <citation type="submission" date="2010-04" db="EMBL/GenBank/DDBJ databases">
        <authorList>
            <person name="Buell R."/>
            <person name="Hamilton J."/>
            <person name="Hostetler J."/>
        </authorList>
    </citation>
    <scope>NUCLEOTIDE SEQUENCE [LARGE SCALE GENOMIC DNA]</scope>
    <source>
        <strain evidence="3">DAOM:BR144</strain>
    </source>
</reference>
<reference evidence="3" key="1">
    <citation type="journal article" date="2010" name="Genome Biol.">
        <title>Genome sequence of the necrotrophic plant pathogen Pythium ultimum reveals original pathogenicity mechanisms and effector repertoire.</title>
        <authorList>
            <person name="Levesque C.A."/>
            <person name="Brouwer H."/>
            <person name="Cano L."/>
            <person name="Hamilton J.P."/>
            <person name="Holt C."/>
            <person name="Huitema E."/>
            <person name="Raffaele S."/>
            <person name="Robideau G.P."/>
            <person name="Thines M."/>
            <person name="Win J."/>
            <person name="Zerillo M.M."/>
            <person name="Beakes G.W."/>
            <person name="Boore J.L."/>
            <person name="Busam D."/>
            <person name="Dumas B."/>
            <person name="Ferriera S."/>
            <person name="Fuerstenberg S.I."/>
            <person name="Gachon C.M."/>
            <person name="Gaulin E."/>
            <person name="Govers F."/>
            <person name="Grenville-Briggs L."/>
            <person name="Horner N."/>
            <person name="Hostetler J."/>
            <person name="Jiang R.H."/>
            <person name="Johnson J."/>
            <person name="Krajaejun T."/>
            <person name="Lin H."/>
            <person name="Meijer H.J."/>
            <person name="Moore B."/>
            <person name="Morris P."/>
            <person name="Phuntmart V."/>
            <person name="Puiu D."/>
            <person name="Shetty J."/>
            <person name="Stajich J.E."/>
            <person name="Tripathy S."/>
            <person name="Wawra S."/>
            <person name="van West P."/>
            <person name="Whitty B.R."/>
            <person name="Coutinho P.M."/>
            <person name="Henrissat B."/>
            <person name="Martin F."/>
            <person name="Thomas P.D."/>
            <person name="Tyler B.M."/>
            <person name="De Vries R.P."/>
            <person name="Kamoun S."/>
            <person name="Yandell M."/>
            <person name="Tisserat N."/>
            <person name="Buell C.R."/>
        </authorList>
    </citation>
    <scope>NUCLEOTIDE SEQUENCE</scope>
    <source>
        <strain evidence="3">DAOM:BR144</strain>
    </source>
</reference>
<feature type="region of interest" description="Disordered" evidence="1">
    <location>
        <begin position="78"/>
        <end position="145"/>
    </location>
</feature>
<dbReference type="VEuPathDB" id="FungiDB:PYU1_G006612"/>
<protein>
    <submittedName>
        <fullName evidence="2">Uncharacterized protein</fullName>
    </submittedName>
</protein>
<keyword evidence="3" id="KW-1185">Reference proteome</keyword>
<organism evidence="2 3">
    <name type="scientific">Globisporangium ultimum (strain ATCC 200006 / CBS 805.95 / DAOM BR144)</name>
    <name type="common">Pythium ultimum</name>
    <dbReference type="NCBI Taxonomy" id="431595"/>
    <lineage>
        <taxon>Eukaryota</taxon>
        <taxon>Sar</taxon>
        <taxon>Stramenopiles</taxon>
        <taxon>Oomycota</taxon>
        <taxon>Peronosporomycetes</taxon>
        <taxon>Pythiales</taxon>
        <taxon>Pythiaceae</taxon>
        <taxon>Globisporangium</taxon>
    </lineage>
</organism>
<dbReference type="InParanoid" id="K3WNT2"/>